<organism evidence="2 3">
    <name type="scientific">Apodospora peruviana</name>
    <dbReference type="NCBI Taxonomy" id="516989"/>
    <lineage>
        <taxon>Eukaryota</taxon>
        <taxon>Fungi</taxon>
        <taxon>Dikarya</taxon>
        <taxon>Ascomycota</taxon>
        <taxon>Pezizomycotina</taxon>
        <taxon>Sordariomycetes</taxon>
        <taxon>Sordariomycetidae</taxon>
        <taxon>Sordariales</taxon>
        <taxon>Lasiosphaeriaceae</taxon>
        <taxon>Apodospora</taxon>
    </lineage>
</organism>
<evidence type="ECO:0000313" key="3">
    <source>
        <dbReference type="Proteomes" id="UP001283341"/>
    </source>
</evidence>
<reference evidence="2" key="1">
    <citation type="journal article" date="2023" name="Mol. Phylogenet. Evol.">
        <title>Genome-scale phylogeny and comparative genomics of the fungal order Sordariales.</title>
        <authorList>
            <person name="Hensen N."/>
            <person name="Bonometti L."/>
            <person name="Westerberg I."/>
            <person name="Brannstrom I.O."/>
            <person name="Guillou S."/>
            <person name="Cros-Aarteil S."/>
            <person name="Calhoun S."/>
            <person name="Haridas S."/>
            <person name="Kuo A."/>
            <person name="Mondo S."/>
            <person name="Pangilinan J."/>
            <person name="Riley R."/>
            <person name="LaButti K."/>
            <person name="Andreopoulos B."/>
            <person name="Lipzen A."/>
            <person name="Chen C."/>
            <person name="Yan M."/>
            <person name="Daum C."/>
            <person name="Ng V."/>
            <person name="Clum A."/>
            <person name="Steindorff A."/>
            <person name="Ohm R.A."/>
            <person name="Martin F."/>
            <person name="Silar P."/>
            <person name="Natvig D.O."/>
            <person name="Lalanne C."/>
            <person name="Gautier V."/>
            <person name="Ament-Velasquez S.L."/>
            <person name="Kruys A."/>
            <person name="Hutchinson M.I."/>
            <person name="Powell A.J."/>
            <person name="Barry K."/>
            <person name="Miller A.N."/>
            <person name="Grigoriev I.V."/>
            <person name="Debuchy R."/>
            <person name="Gladieux P."/>
            <person name="Hiltunen Thoren M."/>
            <person name="Johannesson H."/>
        </authorList>
    </citation>
    <scope>NUCLEOTIDE SEQUENCE</scope>
    <source>
        <strain evidence="2">CBS 118394</strain>
    </source>
</reference>
<comment type="caution">
    <text evidence="2">The sequence shown here is derived from an EMBL/GenBank/DDBJ whole genome shotgun (WGS) entry which is preliminary data.</text>
</comment>
<evidence type="ECO:0000256" key="1">
    <source>
        <dbReference type="SAM" id="MobiDB-lite"/>
    </source>
</evidence>
<feature type="region of interest" description="Disordered" evidence="1">
    <location>
        <begin position="1"/>
        <end position="21"/>
    </location>
</feature>
<protein>
    <submittedName>
        <fullName evidence="2">Uncharacterized protein</fullName>
    </submittedName>
</protein>
<reference evidence="2" key="2">
    <citation type="submission" date="2023-06" db="EMBL/GenBank/DDBJ databases">
        <authorList>
            <consortium name="Lawrence Berkeley National Laboratory"/>
            <person name="Haridas S."/>
            <person name="Hensen N."/>
            <person name="Bonometti L."/>
            <person name="Westerberg I."/>
            <person name="Brannstrom I.O."/>
            <person name="Guillou S."/>
            <person name="Cros-Aarteil S."/>
            <person name="Calhoun S."/>
            <person name="Kuo A."/>
            <person name="Mondo S."/>
            <person name="Pangilinan J."/>
            <person name="Riley R."/>
            <person name="Labutti K."/>
            <person name="Andreopoulos B."/>
            <person name="Lipzen A."/>
            <person name="Chen C."/>
            <person name="Yanf M."/>
            <person name="Daum C."/>
            <person name="Ng V."/>
            <person name="Clum A."/>
            <person name="Steindorff A."/>
            <person name="Ohm R."/>
            <person name="Martin F."/>
            <person name="Silar P."/>
            <person name="Natvig D."/>
            <person name="Lalanne C."/>
            <person name="Gautier V."/>
            <person name="Ament-Velasquez S.L."/>
            <person name="Kruys A."/>
            <person name="Hutchinson M.I."/>
            <person name="Powell A.J."/>
            <person name="Barry K."/>
            <person name="Miller A.N."/>
            <person name="Grigoriev I.V."/>
            <person name="Debuchy R."/>
            <person name="Gladieux P."/>
            <person name="Thoren M.H."/>
            <person name="Johannesson H."/>
        </authorList>
    </citation>
    <scope>NUCLEOTIDE SEQUENCE</scope>
    <source>
        <strain evidence="2">CBS 118394</strain>
    </source>
</reference>
<sequence length="380" mass="41441">MEITATKPNGGALQGPDGNRTPLTQFFNGTVTAYDTDQKPVSITWIGFPNLVKTEHPNEPQRWIVADSDRLQQDEYLEWSILRDDSDDSEDKRIISVTYTCEGPEYWEFSLNPLFEASMKPTDWFGPDGSYVPSNKWNNSTTTGSIMHLVQPNNTLSAEIDIAAQGTVIRKDDHGKIITDKVKLINCSAYGQPERNSDPTIGILVNNLARQGASVSIANPVAIYIHSFNTATFQLDIEGTGQNMVDVPDGTIRWQRGNITKNAGLRLQIEIPDGIVGTGENNKGRQLTVSDIVDTKNGQNIMYGAQFADYITMTVKGVAISGGSPAEPMSCPGATRRHGRIAANFSALAVVEGGADAVCETDEKKSCDASVNPRRAGTRW</sequence>
<dbReference type="AlphaFoldDB" id="A0AAE0LY97"/>
<name>A0AAE0LY97_9PEZI</name>
<keyword evidence="3" id="KW-1185">Reference proteome</keyword>
<gene>
    <name evidence="2" type="ORF">B0H66DRAFT_525165</name>
</gene>
<evidence type="ECO:0000313" key="2">
    <source>
        <dbReference type="EMBL" id="KAK3312167.1"/>
    </source>
</evidence>
<dbReference type="EMBL" id="JAUEDM010000009">
    <property type="protein sequence ID" value="KAK3312167.1"/>
    <property type="molecule type" value="Genomic_DNA"/>
</dbReference>
<proteinExistence type="predicted"/>
<dbReference type="Proteomes" id="UP001283341">
    <property type="component" value="Unassembled WGS sequence"/>
</dbReference>
<accession>A0AAE0LY97</accession>